<evidence type="ECO:0000313" key="2">
    <source>
        <dbReference type="Proteomes" id="UP000501812"/>
    </source>
</evidence>
<keyword evidence="2" id="KW-1185">Reference proteome</keyword>
<reference evidence="1 2" key="1">
    <citation type="submission" date="2020-04" db="EMBL/GenBank/DDBJ databases">
        <title>Luteolibacter sp. G-1-1-1 isolated from soil.</title>
        <authorList>
            <person name="Dahal R.H."/>
        </authorList>
    </citation>
    <scope>NUCLEOTIDE SEQUENCE [LARGE SCALE GENOMIC DNA]</scope>
    <source>
        <strain evidence="1 2">G-1-1-1</strain>
    </source>
</reference>
<dbReference type="AlphaFoldDB" id="A0A858RHC4"/>
<dbReference type="RefSeq" id="WP_169454678.1">
    <property type="nucleotide sequence ID" value="NZ_CP051774.1"/>
</dbReference>
<dbReference type="EMBL" id="CP051774">
    <property type="protein sequence ID" value="QJE96277.1"/>
    <property type="molecule type" value="Genomic_DNA"/>
</dbReference>
<dbReference type="KEGG" id="luo:HHL09_10935"/>
<proteinExistence type="predicted"/>
<dbReference type="Proteomes" id="UP000501812">
    <property type="component" value="Chromosome"/>
</dbReference>
<protein>
    <submittedName>
        <fullName evidence="1">Uncharacterized protein</fullName>
    </submittedName>
</protein>
<name>A0A858RHC4_9BACT</name>
<evidence type="ECO:0000313" key="1">
    <source>
        <dbReference type="EMBL" id="QJE96277.1"/>
    </source>
</evidence>
<sequence>MDARKLLLSWLIPGIAGLGTGVVLMTPDQNPKEAKTIADSTAKSSDPALPDDPVVIQMAALAGRTGEARKKIEALFADNATDEQIADWLAPILIADPAWLESFVLDVHESRRIDLVRATLWKMSEISPDAVWELVRSSPFAAKAARTTGSDTEREGLEVLNGCHDSPLAAEILFDPANGFSKEEATHYFRFGTRSRENCSRILNEWFGGLWEGKTPECVRSAWLQLRYSEEPTLRELEKHLPDALKEQAGRFEAFDKLMPAGGMITSDPTPEDLGQLGAEELAQLAEMRTEAGTPLSLETLAKLPPELRGQTFQTYFAYLYPYNEEAAEHALETIDKLGLKREERQALLDGAVSQIWQFEGDPAKALALIDRMPDREAAATTRAEILEELAKFDPQAALETAKSLPEGELREKIEELAREGLQ</sequence>
<gene>
    <name evidence="1" type="ORF">HHL09_10935</name>
</gene>
<accession>A0A858RHC4</accession>
<organism evidence="1 2">
    <name type="scientific">Luteolibacter luteus</name>
    <dbReference type="NCBI Taxonomy" id="2728835"/>
    <lineage>
        <taxon>Bacteria</taxon>
        <taxon>Pseudomonadati</taxon>
        <taxon>Verrucomicrobiota</taxon>
        <taxon>Verrucomicrobiia</taxon>
        <taxon>Verrucomicrobiales</taxon>
        <taxon>Verrucomicrobiaceae</taxon>
        <taxon>Luteolibacter</taxon>
    </lineage>
</organism>